<dbReference type="GO" id="GO:0005576">
    <property type="term" value="C:extracellular region"/>
    <property type="evidence" value="ECO:0007669"/>
    <property type="project" value="UniProtKB-SubCell"/>
</dbReference>
<reference evidence="10 11" key="1">
    <citation type="journal article" date="2020" name="Mol. Biol. Evol.">
        <title>Distinct Expression and Methylation Patterns for Genes with Different Fates following a Single Whole-Genome Duplication in Flowering Plants.</title>
        <authorList>
            <person name="Shi T."/>
            <person name="Rahmani R.S."/>
            <person name="Gugger P.F."/>
            <person name="Wang M."/>
            <person name="Li H."/>
            <person name="Zhang Y."/>
            <person name="Li Z."/>
            <person name="Wang Q."/>
            <person name="Van de Peer Y."/>
            <person name="Marchal K."/>
            <person name="Chen J."/>
        </authorList>
    </citation>
    <scope>NUCLEOTIDE SEQUENCE [LARGE SCALE GENOMIC DNA]</scope>
    <source>
        <tissue evidence="10">Leaf</tissue>
    </source>
</reference>
<name>A0A822XHB7_NELNU</name>
<evidence type="ECO:0000313" key="10">
    <source>
        <dbReference type="EMBL" id="DAD18225.1"/>
    </source>
</evidence>
<dbReference type="EMBL" id="DUZY01000001">
    <property type="protein sequence ID" value="DAD18225.1"/>
    <property type="molecule type" value="Genomic_DNA"/>
</dbReference>
<evidence type="ECO:0000256" key="3">
    <source>
        <dbReference type="ARBA" id="ARBA00022525"/>
    </source>
</evidence>
<comment type="function">
    <text evidence="7">Involved in the regulation of gamete interactions during the double fertilization and to prevent multiple-pollen tube attraction; mediates the redistribution of the gamete fusogen HAP2/GCS1 to the cell surface after secretion upon sperm arrival.</text>
</comment>
<dbReference type="InterPro" id="IPR008502">
    <property type="entry name" value="Prolamin-like"/>
</dbReference>
<dbReference type="GO" id="GO:0009567">
    <property type="term" value="P:double fertilization forming a zygote and endosperm"/>
    <property type="evidence" value="ECO:0007669"/>
    <property type="project" value="InterPro"/>
</dbReference>
<gene>
    <name evidence="10" type="ORF">HUJ06_019688</name>
</gene>
<accession>A0A822XHB7</accession>
<evidence type="ECO:0000256" key="4">
    <source>
        <dbReference type="ARBA" id="ARBA00022729"/>
    </source>
</evidence>
<evidence type="ECO:0000256" key="5">
    <source>
        <dbReference type="ARBA" id="ARBA00023279"/>
    </source>
</evidence>
<organism evidence="10 11">
    <name type="scientific">Nelumbo nucifera</name>
    <name type="common">Sacred lotus</name>
    <dbReference type="NCBI Taxonomy" id="4432"/>
    <lineage>
        <taxon>Eukaryota</taxon>
        <taxon>Viridiplantae</taxon>
        <taxon>Streptophyta</taxon>
        <taxon>Embryophyta</taxon>
        <taxon>Tracheophyta</taxon>
        <taxon>Spermatophyta</taxon>
        <taxon>Magnoliopsida</taxon>
        <taxon>Proteales</taxon>
        <taxon>Nelumbonaceae</taxon>
        <taxon>Nelumbo</taxon>
    </lineage>
</organism>
<feature type="domain" description="Prolamin-like" evidence="9">
    <location>
        <begin position="34"/>
        <end position="86"/>
    </location>
</feature>
<dbReference type="AlphaFoldDB" id="A0A822XHB7"/>
<evidence type="ECO:0000256" key="2">
    <source>
        <dbReference type="ARBA" id="ARBA00004613"/>
    </source>
</evidence>
<evidence type="ECO:0000313" key="11">
    <source>
        <dbReference type="Proteomes" id="UP000607653"/>
    </source>
</evidence>
<dbReference type="GO" id="GO:2000008">
    <property type="term" value="P:regulation of protein localization to cell surface"/>
    <property type="evidence" value="ECO:0007669"/>
    <property type="project" value="UniProtKB-ARBA"/>
</dbReference>
<protein>
    <recommendedName>
        <fullName evidence="9">Prolamin-like domain-containing protein</fullName>
    </recommendedName>
</protein>
<evidence type="ECO:0000256" key="8">
    <source>
        <dbReference type="ARBA" id="ARBA00034484"/>
    </source>
</evidence>
<evidence type="ECO:0000256" key="6">
    <source>
        <dbReference type="ARBA" id="ARBA00023329"/>
    </source>
</evidence>
<dbReference type="Pfam" id="PF05617">
    <property type="entry name" value="Prolamin_like"/>
    <property type="match status" value="1"/>
</dbReference>
<comment type="subcellular location">
    <subcellularLocation>
        <location evidence="1">Cytoplasmic vesicle</location>
    </subcellularLocation>
    <subcellularLocation>
        <location evidence="2">Secreted</location>
    </subcellularLocation>
</comment>
<keyword evidence="4" id="KW-0732">Signal</keyword>
<evidence type="ECO:0000256" key="7">
    <source>
        <dbReference type="ARBA" id="ARBA00034457"/>
    </source>
</evidence>
<evidence type="ECO:0000259" key="9">
    <source>
        <dbReference type="Pfam" id="PF05617"/>
    </source>
</evidence>
<proteinExistence type="inferred from homology"/>
<comment type="similarity">
    <text evidence="8">Belongs to the plant egg cell-secreted peptide family.</text>
</comment>
<comment type="caution">
    <text evidence="10">The sequence shown here is derived from an EMBL/GenBank/DDBJ whole genome shotgun (WGS) entry which is preliminary data.</text>
</comment>
<keyword evidence="6" id="KW-0968">Cytoplasmic vesicle</keyword>
<dbReference type="Proteomes" id="UP000607653">
    <property type="component" value="Unassembled WGS sequence"/>
</dbReference>
<dbReference type="PANTHER" id="PTHR35293:SF10">
    <property type="entry name" value="EGG CELL-SECRETED PROTEIN 1.2-RELATED"/>
    <property type="match status" value="1"/>
</dbReference>
<dbReference type="GO" id="GO:0031410">
    <property type="term" value="C:cytoplasmic vesicle"/>
    <property type="evidence" value="ECO:0007669"/>
    <property type="project" value="UniProtKB-SubCell"/>
</dbReference>
<dbReference type="PANTHER" id="PTHR35293">
    <property type="entry name" value="EGG CELL-SECRETED PROTEIN 1.5"/>
    <property type="match status" value="1"/>
</dbReference>
<evidence type="ECO:0000256" key="1">
    <source>
        <dbReference type="ARBA" id="ARBA00004541"/>
    </source>
</evidence>
<keyword evidence="11" id="KW-1185">Reference proteome</keyword>
<dbReference type="GO" id="GO:0080155">
    <property type="term" value="P:regulation of double fertilization forming a zygote and endosperm"/>
    <property type="evidence" value="ECO:0007669"/>
    <property type="project" value="UniProtKB-ARBA"/>
</dbReference>
<keyword evidence="3" id="KW-0964">Secreted</keyword>
<keyword evidence="5" id="KW-0278">Fertilization</keyword>
<sequence>MVIGISTAGARQQPLQPWYNLAALLEVGEGGIADCLTAFLELRSCTNEIILFFLNGKPYLGFDCFRAIHIITRQFWPSMLTSLGCTAEARGGRRTPRLLRRNLSSPNSASGVAGAIST</sequence>
<dbReference type="InterPro" id="IPR044711">
    <property type="entry name" value="EC11-15"/>
</dbReference>